<name>A0A4Z2GTE4_9TELE</name>
<comment type="caution">
    <text evidence="2">The sequence shown here is derived from an EMBL/GenBank/DDBJ whole genome shotgun (WGS) entry which is preliminary data.</text>
</comment>
<evidence type="ECO:0000313" key="3">
    <source>
        <dbReference type="Proteomes" id="UP000314294"/>
    </source>
</evidence>
<gene>
    <name evidence="2" type="ORF">EYF80_033694</name>
</gene>
<dbReference type="EMBL" id="SRLO01000437">
    <property type="protein sequence ID" value="TNN56063.1"/>
    <property type="molecule type" value="Genomic_DNA"/>
</dbReference>
<dbReference type="AlphaFoldDB" id="A0A4Z2GTE4"/>
<protein>
    <submittedName>
        <fullName evidence="2">Uncharacterized protein</fullName>
    </submittedName>
</protein>
<dbReference type="Proteomes" id="UP000314294">
    <property type="component" value="Unassembled WGS sequence"/>
</dbReference>
<feature type="region of interest" description="Disordered" evidence="1">
    <location>
        <begin position="63"/>
        <end position="85"/>
    </location>
</feature>
<accession>A0A4Z2GTE4</accession>
<reference evidence="2 3" key="1">
    <citation type="submission" date="2019-03" db="EMBL/GenBank/DDBJ databases">
        <title>First draft genome of Liparis tanakae, snailfish: a comprehensive survey of snailfish specific genes.</title>
        <authorList>
            <person name="Kim W."/>
            <person name="Song I."/>
            <person name="Jeong J.-H."/>
            <person name="Kim D."/>
            <person name="Kim S."/>
            <person name="Ryu S."/>
            <person name="Song J.Y."/>
            <person name="Lee S.K."/>
        </authorList>
    </citation>
    <scope>NUCLEOTIDE SEQUENCE [LARGE SCALE GENOMIC DNA]</scope>
    <source>
        <tissue evidence="2">Muscle</tissue>
    </source>
</reference>
<proteinExistence type="predicted"/>
<evidence type="ECO:0000256" key="1">
    <source>
        <dbReference type="SAM" id="MobiDB-lite"/>
    </source>
</evidence>
<keyword evidence="3" id="KW-1185">Reference proteome</keyword>
<evidence type="ECO:0000313" key="2">
    <source>
        <dbReference type="EMBL" id="TNN56063.1"/>
    </source>
</evidence>
<sequence>MLEEVPRERCRYLPAGSERERRGDSRSALVTTRVCRGGVTARTHVKSRGSVATPPVTPLGLLKGLLKGPGGRQRSPEAGLENRETSVQAGEDFTLLAVQMI</sequence>
<organism evidence="2 3">
    <name type="scientific">Liparis tanakae</name>
    <name type="common">Tanaka's snailfish</name>
    <dbReference type="NCBI Taxonomy" id="230148"/>
    <lineage>
        <taxon>Eukaryota</taxon>
        <taxon>Metazoa</taxon>
        <taxon>Chordata</taxon>
        <taxon>Craniata</taxon>
        <taxon>Vertebrata</taxon>
        <taxon>Euteleostomi</taxon>
        <taxon>Actinopterygii</taxon>
        <taxon>Neopterygii</taxon>
        <taxon>Teleostei</taxon>
        <taxon>Neoteleostei</taxon>
        <taxon>Acanthomorphata</taxon>
        <taxon>Eupercaria</taxon>
        <taxon>Perciformes</taxon>
        <taxon>Cottioidei</taxon>
        <taxon>Cottales</taxon>
        <taxon>Liparidae</taxon>
        <taxon>Liparis</taxon>
    </lineage>
</organism>